<reference evidence="7" key="1">
    <citation type="submission" date="2020-10" db="EMBL/GenBank/DDBJ databases">
        <authorList>
            <person name="Gilroy R."/>
        </authorList>
    </citation>
    <scope>NUCLEOTIDE SEQUENCE</scope>
    <source>
        <strain evidence="7">G3-3990</strain>
    </source>
</reference>
<evidence type="ECO:0000313" key="7">
    <source>
        <dbReference type="EMBL" id="MBO8459988.1"/>
    </source>
</evidence>
<dbReference type="EMBL" id="JADIMG010000066">
    <property type="protein sequence ID" value="MBO8459988.1"/>
    <property type="molecule type" value="Genomic_DNA"/>
</dbReference>
<evidence type="ECO:0000259" key="6">
    <source>
        <dbReference type="Pfam" id="PF16188"/>
    </source>
</evidence>
<dbReference type="GO" id="GO:0046872">
    <property type="term" value="F:metal ion binding"/>
    <property type="evidence" value="ECO:0007669"/>
    <property type="project" value="UniProtKB-KW"/>
</dbReference>
<dbReference type="Pfam" id="PF16188">
    <property type="entry name" value="Peptidase_M24_C"/>
    <property type="match status" value="1"/>
</dbReference>
<dbReference type="GO" id="GO:0070006">
    <property type="term" value="F:metalloaminopeptidase activity"/>
    <property type="evidence" value="ECO:0007669"/>
    <property type="project" value="InterPro"/>
</dbReference>
<dbReference type="SUPFAM" id="SSF55920">
    <property type="entry name" value="Creatinase/aminopeptidase"/>
    <property type="match status" value="1"/>
</dbReference>
<dbReference type="InterPro" id="IPR000587">
    <property type="entry name" value="Creatinase_N"/>
</dbReference>
<dbReference type="InterPro" id="IPR000994">
    <property type="entry name" value="Pept_M24"/>
</dbReference>
<dbReference type="Pfam" id="PF16189">
    <property type="entry name" value="Creatinase_N_2"/>
    <property type="match status" value="1"/>
</dbReference>
<dbReference type="InterPro" id="IPR050422">
    <property type="entry name" value="X-Pro_aminopeptidase_P"/>
</dbReference>
<protein>
    <submittedName>
        <fullName evidence="7">Aminopeptidase P family protein</fullName>
    </submittedName>
</protein>
<dbReference type="Pfam" id="PF01321">
    <property type="entry name" value="Creatinase_N"/>
    <property type="match status" value="1"/>
</dbReference>
<evidence type="ECO:0000256" key="3">
    <source>
        <dbReference type="ARBA" id="ARBA00022801"/>
    </source>
</evidence>
<evidence type="ECO:0000256" key="1">
    <source>
        <dbReference type="ARBA" id="ARBA00008766"/>
    </source>
</evidence>
<evidence type="ECO:0000259" key="5">
    <source>
        <dbReference type="Pfam" id="PF01321"/>
    </source>
</evidence>
<feature type="domain" description="Creatinase N-terminal" evidence="5">
    <location>
        <begin position="7"/>
        <end position="137"/>
    </location>
</feature>
<keyword evidence="3" id="KW-0378">Hydrolase</keyword>
<dbReference type="CDD" id="cd01085">
    <property type="entry name" value="APP"/>
    <property type="match status" value="1"/>
</dbReference>
<gene>
    <name evidence="7" type="ORF">IAA73_06635</name>
</gene>
<dbReference type="AlphaFoldDB" id="A0A9D9HU73"/>
<dbReference type="InterPro" id="IPR033740">
    <property type="entry name" value="Pept_M24B"/>
</dbReference>
<sequence length="591" mass="66144">METKEKLSALRASMKQMGLSAYIVPGTDPHASEYVADYWKERNWLSGFTGSAGTVAVTTTKAGLWTDSRYFLQADAQLKGSGIDLMKEGLAETPTIADWIMGQLTTDEAVGVNPEMFSARAYEALRRQLADANLRLISTDLIRPLWNDRPQLPTQPLYVLEEQYAGQSVADKLVAVRQEMAKHNADVYVLSSLDEIAWLFNIRGTDVDYNPLVIAYAMVEKHKVTLFIAPSKLTAFSMKYVVENKIGVADYEHIVPALHAISAHDTVMYDGSRLNQALFEAFPANCKKVDVSSVVMRLKSVKNPVELAGTRRAMLQDGKALVRFFKWLEETVGKEHLTEFDIMARLKEFRSEGEHFVGESFGTIAGYQGNGAIVHYSASEKGAAEIKKEGMLLLDSGGQYFDGTTDITRTITLSEPTAEQKRDYTLVLKGHIALACAKFPKGTCGVQLDILARQFLWQQGLSYGHGTGHGVGHFLCVHEGPQNIRTDLNPTPLEVGMLISDEPGLYRAGQYGIRIENLVAVKECEVTEFGQFLDFETLTLFPYDQQLIDWSIMTEQEIDWVNNYHKMVEEKLLPLLSEEEAAWLKRKCMKH</sequence>
<dbReference type="FunFam" id="3.40.350.10:FF:000003">
    <property type="entry name" value="Xaa-pro aminopeptidase P"/>
    <property type="match status" value="1"/>
</dbReference>
<dbReference type="SUPFAM" id="SSF53092">
    <property type="entry name" value="Creatinase/prolidase N-terminal domain"/>
    <property type="match status" value="2"/>
</dbReference>
<feature type="domain" description="Peptidase M24" evidence="4">
    <location>
        <begin position="310"/>
        <end position="523"/>
    </location>
</feature>
<evidence type="ECO:0000313" key="8">
    <source>
        <dbReference type="Proteomes" id="UP000823641"/>
    </source>
</evidence>
<name>A0A9D9HU73_9BACT</name>
<dbReference type="InterPro" id="IPR036005">
    <property type="entry name" value="Creatinase/aminopeptidase-like"/>
</dbReference>
<accession>A0A9D9HU73</accession>
<dbReference type="InterPro" id="IPR032416">
    <property type="entry name" value="Peptidase_M24_C"/>
</dbReference>
<dbReference type="Gene3D" id="3.90.230.10">
    <property type="entry name" value="Creatinase/methionine aminopeptidase superfamily"/>
    <property type="match status" value="1"/>
</dbReference>
<dbReference type="PANTHER" id="PTHR43763:SF6">
    <property type="entry name" value="XAA-PRO AMINOPEPTIDASE 1"/>
    <property type="match status" value="1"/>
</dbReference>
<keyword evidence="7" id="KW-0645">Protease</keyword>
<dbReference type="Pfam" id="PF00557">
    <property type="entry name" value="Peptidase_M24"/>
    <property type="match status" value="1"/>
</dbReference>
<comment type="similarity">
    <text evidence="1">Belongs to the peptidase M24B family.</text>
</comment>
<comment type="caution">
    <text evidence="7">The sequence shown here is derived from an EMBL/GenBank/DDBJ whole genome shotgun (WGS) entry which is preliminary data.</text>
</comment>
<dbReference type="GO" id="GO:0005737">
    <property type="term" value="C:cytoplasm"/>
    <property type="evidence" value="ECO:0007669"/>
    <property type="project" value="UniProtKB-ARBA"/>
</dbReference>
<evidence type="ECO:0000256" key="2">
    <source>
        <dbReference type="ARBA" id="ARBA00022723"/>
    </source>
</evidence>
<evidence type="ECO:0000259" key="4">
    <source>
        <dbReference type="Pfam" id="PF00557"/>
    </source>
</evidence>
<organism evidence="7 8">
    <name type="scientific">Candidatus Gallipaludibacter merdavium</name>
    <dbReference type="NCBI Taxonomy" id="2840839"/>
    <lineage>
        <taxon>Bacteria</taxon>
        <taxon>Pseudomonadati</taxon>
        <taxon>Bacteroidota</taxon>
        <taxon>Bacteroidia</taxon>
        <taxon>Bacteroidales</taxon>
        <taxon>Candidatus Gallipaludibacter</taxon>
    </lineage>
</organism>
<keyword evidence="7" id="KW-0031">Aminopeptidase</keyword>
<dbReference type="Gene3D" id="3.40.350.10">
    <property type="entry name" value="Creatinase/prolidase N-terminal domain"/>
    <property type="match status" value="2"/>
</dbReference>
<keyword evidence="2" id="KW-0479">Metal-binding</keyword>
<dbReference type="Proteomes" id="UP000823641">
    <property type="component" value="Unassembled WGS sequence"/>
</dbReference>
<proteinExistence type="inferred from homology"/>
<dbReference type="PANTHER" id="PTHR43763">
    <property type="entry name" value="XAA-PRO AMINOPEPTIDASE 1"/>
    <property type="match status" value="1"/>
</dbReference>
<dbReference type="InterPro" id="IPR029149">
    <property type="entry name" value="Creatin/AminoP/Spt16_N"/>
</dbReference>
<reference evidence="7" key="2">
    <citation type="journal article" date="2021" name="PeerJ">
        <title>Extensive microbial diversity within the chicken gut microbiome revealed by metagenomics and culture.</title>
        <authorList>
            <person name="Gilroy R."/>
            <person name="Ravi A."/>
            <person name="Getino M."/>
            <person name="Pursley I."/>
            <person name="Horton D.L."/>
            <person name="Alikhan N.F."/>
            <person name="Baker D."/>
            <person name="Gharbi K."/>
            <person name="Hall N."/>
            <person name="Watson M."/>
            <person name="Adriaenssens E.M."/>
            <person name="Foster-Nyarko E."/>
            <person name="Jarju S."/>
            <person name="Secka A."/>
            <person name="Antonio M."/>
            <person name="Oren A."/>
            <person name="Chaudhuri R.R."/>
            <person name="La Ragione R."/>
            <person name="Hildebrand F."/>
            <person name="Pallen M.J."/>
        </authorList>
    </citation>
    <scope>NUCLEOTIDE SEQUENCE</scope>
    <source>
        <strain evidence="7">G3-3990</strain>
    </source>
</reference>
<dbReference type="FunFam" id="3.90.230.10:FF:000009">
    <property type="entry name" value="xaa-Pro aminopeptidase 2"/>
    <property type="match status" value="1"/>
</dbReference>
<feature type="domain" description="Peptidase M24 C-terminal" evidence="6">
    <location>
        <begin position="531"/>
        <end position="589"/>
    </location>
</feature>